<dbReference type="InParanoid" id="A0A2H3D143"/>
<gene>
    <name evidence="1" type="ORF">ARMGADRAFT_1019511</name>
</gene>
<keyword evidence="2" id="KW-1185">Reference proteome</keyword>
<evidence type="ECO:0000313" key="1">
    <source>
        <dbReference type="EMBL" id="PBK82737.1"/>
    </source>
</evidence>
<proteinExistence type="predicted"/>
<evidence type="ECO:0000313" key="2">
    <source>
        <dbReference type="Proteomes" id="UP000217790"/>
    </source>
</evidence>
<accession>A0A2H3D143</accession>
<dbReference type="AlphaFoldDB" id="A0A2H3D143"/>
<name>A0A2H3D143_ARMGA</name>
<reference evidence="2" key="1">
    <citation type="journal article" date="2017" name="Nat. Ecol. Evol.">
        <title>Genome expansion and lineage-specific genetic innovations in the forest pathogenic fungi Armillaria.</title>
        <authorList>
            <person name="Sipos G."/>
            <person name="Prasanna A.N."/>
            <person name="Walter M.C."/>
            <person name="O'Connor E."/>
            <person name="Balint B."/>
            <person name="Krizsan K."/>
            <person name="Kiss B."/>
            <person name="Hess J."/>
            <person name="Varga T."/>
            <person name="Slot J."/>
            <person name="Riley R."/>
            <person name="Boka B."/>
            <person name="Rigling D."/>
            <person name="Barry K."/>
            <person name="Lee J."/>
            <person name="Mihaltcheva S."/>
            <person name="LaButti K."/>
            <person name="Lipzen A."/>
            <person name="Waldron R."/>
            <person name="Moloney N.M."/>
            <person name="Sperisen C."/>
            <person name="Kredics L."/>
            <person name="Vagvoelgyi C."/>
            <person name="Patrignani A."/>
            <person name="Fitzpatrick D."/>
            <person name="Nagy I."/>
            <person name="Doyle S."/>
            <person name="Anderson J.B."/>
            <person name="Grigoriev I.V."/>
            <person name="Gueldener U."/>
            <person name="Muensterkoetter M."/>
            <person name="Nagy L.G."/>
        </authorList>
    </citation>
    <scope>NUCLEOTIDE SEQUENCE [LARGE SCALE GENOMIC DNA]</scope>
    <source>
        <strain evidence="2">Ar21-2</strain>
    </source>
</reference>
<dbReference type="Proteomes" id="UP000217790">
    <property type="component" value="Unassembled WGS sequence"/>
</dbReference>
<sequence length="59" mass="6301">MRSPPSLSIGSGHHRLLTIPHLSLTPLVSTITSVQRSHMAVWVAGMYVNITSANGCLCT</sequence>
<protein>
    <submittedName>
        <fullName evidence="1">Uncharacterized protein</fullName>
    </submittedName>
</protein>
<dbReference type="EMBL" id="KZ293713">
    <property type="protein sequence ID" value="PBK82737.1"/>
    <property type="molecule type" value="Genomic_DNA"/>
</dbReference>
<organism evidence="1 2">
    <name type="scientific">Armillaria gallica</name>
    <name type="common">Bulbous honey fungus</name>
    <name type="synonym">Armillaria bulbosa</name>
    <dbReference type="NCBI Taxonomy" id="47427"/>
    <lineage>
        <taxon>Eukaryota</taxon>
        <taxon>Fungi</taxon>
        <taxon>Dikarya</taxon>
        <taxon>Basidiomycota</taxon>
        <taxon>Agaricomycotina</taxon>
        <taxon>Agaricomycetes</taxon>
        <taxon>Agaricomycetidae</taxon>
        <taxon>Agaricales</taxon>
        <taxon>Marasmiineae</taxon>
        <taxon>Physalacriaceae</taxon>
        <taxon>Armillaria</taxon>
    </lineage>
</organism>